<reference evidence="2" key="1">
    <citation type="submission" date="2011-03" db="EMBL/GenBank/DDBJ databases">
        <title>Draft genome sequence of Brevundimonas diminuta.</title>
        <authorList>
            <person name="Brown P.J.B."/>
            <person name="Buechlein A."/>
            <person name="Hemmerich C."/>
            <person name="Brun Y.V."/>
        </authorList>
    </citation>
    <scope>NUCLEOTIDE SEQUENCE [LARGE SCALE GENOMIC DNA]</scope>
    <source>
        <strain evidence="2">C19</strain>
    </source>
</reference>
<dbReference type="OrthoDB" id="7172082at2"/>
<accession>F4QIV2</accession>
<name>F4QIV2_9CAUL</name>
<dbReference type="Proteomes" id="UP000006512">
    <property type="component" value="Unassembled WGS sequence"/>
</dbReference>
<dbReference type="PROSITE" id="PS51257">
    <property type="entry name" value="PROKAR_LIPOPROTEIN"/>
    <property type="match status" value="1"/>
</dbReference>
<keyword evidence="2" id="KW-1185">Reference proteome</keyword>
<dbReference type="HOGENOM" id="CLU_1096880_0_0_5"/>
<dbReference type="AlphaFoldDB" id="F4QIV2"/>
<evidence type="ECO:0008006" key="3">
    <source>
        <dbReference type="Google" id="ProtNLM"/>
    </source>
</evidence>
<sequence>MKRLWVLGFLATVAACSTKPPPPVTTQPPPPPQTAPKAVEARLYHDEAAALKAFPKYARRDGSTLTLSYDGRDGVRLTSSPKTDCEGWETCSLWTLAGIVMLDDGAVIVVRREHGEGDNYVLFDRKGDRLWLNGPPSVSPDLRYVASGQLASIISRSFTEITDWKASPRLTQQSETSCQPLAWHDATRLRLQCNRDDDGETPPFDAEATLKNGAWQLVSAQPVLPFKPRQVRTAAERAELATWEKKIGVEVLP</sequence>
<gene>
    <name evidence="1" type="ORF">ABI_14540</name>
</gene>
<evidence type="ECO:0000313" key="2">
    <source>
        <dbReference type="Proteomes" id="UP000006512"/>
    </source>
</evidence>
<proteinExistence type="predicted"/>
<evidence type="ECO:0000313" key="1">
    <source>
        <dbReference type="EMBL" id="EGF93015.1"/>
    </source>
</evidence>
<dbReference type="RefSeq" id="WP_006272200.1">
    <property type="nucleotide sequence ID" value="NZ_GL883077.1"/>
</dbReference>
<protein>
    <recommendedName>
        <fullName evidence="3">Lipoprotein</fullName>
    </recommendedName>
</protein>
<dbReference type="EMBL" id="GL883077">
    <property type="protein sequence ID" value="EGF93015.1"/>
    <property type="molecule type" value="Genomic_DNA"/>
</dbReference>
<organism evidence="1 2">
    <name type="scientific">Asticcacaulis biprosthecium C19</name>
    <dbReference type="NCBI Taxonomy" id="715226"/>
    <lineage>
        <taxon>Bacteria</taxon>
        <taxon>Pseudomonadati</taxon>
        <taxon>Pseudomonadota</taxon>
        <taxon>Alphaproteobacteria</taxon>
        <taxon>Caulobacterales</taxon>
        <taxon>Caulobacteraceae</taxon>
        <taxon>Asticcacaulis</taxon>
    </lineage>
</organism>